<organism evidence="1 2">
    <name type="scientific">Hortaea werneckii</name>
    <name type="common">Black yeast</name>
    <name type="synonym">Cladosporium werneckii</name>
    <dbReference type="NCBI Taxonomy" id="91943"/>
    <lineage>
        <taxon>Eukaryota</taxon>
        <taxon>Fungi</taxon>
        <taxon>Dikarya</taxon>
        <taxon>Ascomycota</taxon>
        <taxon>Pezizomycotina</taxon>
        <taxon>Dothideomycetes</taxon>
        <taxon>Dothideomycetidae</taxon>
        <taxon>Mycosphaerellales</taxon>
        <taxon>Teratosphaeriaceae</taxon>
        <taxon>Hortaea</taxon>
    </lineage>
</organism>
<dbReference type="Proteomes" id="UP000281468">
    <property type="component" value="Unassembled WGS sequence"/>
</dbReference>
<proteinExistence type="predicted"/>
<evidence type="ECO:0000313" key="2">
    <source>
        <dbReference type="Proteomes" id="UP000281468"/>
    </source>
</evidence>
<gene>
    <name evidence="1" type="ORF">D0862_14107</name>
</gene>
<dbReference type="SUPFAM" id="SSF81301">
    <property type="entry name" value="Nucleotidyltransferase"/>
    <property type="match status" value="1"/>
</dbReference>
<name>A0A3M7EDK3_HORWE</name>
<sequence length="220" mass="24434">MSSTLIQMIYETQQCLGASGVASVVTGSIAMNYHGVDVVVHDIEVCVPAKQARLASWALEARSDLYELLPSIQQPDFYHPFKTGAACFRFRTLEGGLQLHLLADTALCLDVAAQPVHTGLQLDQARPELKDLCVPNDETALAHIAWPTLEALLNGYLRLAVQYSGSEEEIILLMHAERLIDANEIDQDWCDLRLNDKAIGLLAMQLQLGKKHRQEQSDWV</sequence>
<protein>
    <submittedName>
        <fullName evidence="1">Uncharacterized protein</fullName>
    </submittedName>
</protein>
<reference evidence="1 2" key="1">
    <citation type="journal article" date="2018" name="BMC Genomics">
        <title>Genomic evidence for intraspecific hybridization in a clonal and extremely halotolerant yeast.</title>
        <authorList>
            <person name="Gostincar C."/>
            <person name="Stajich J.E."/>
            <person name="Zupancic J."/>
            <person name="Zalar P."/>
            <person name="Gunde-Cimerman N."/>
        </authorList>
    </citation>
    <scope>NUCLEOTIDE SEQUENCE [LARGE SCALE GENOMIC DNA]</scope>
    <source>
        <strain evidence="1 2">EXF-171</strain>
    </source>
</reference>
<dbReference type="Gene3D" id="3.30.460.40">
    <property type="match status" value="1"/>
</dbReference>
<dbReference type="InterPro" id="IPR043519">
    <property type="entry name" value="NT_sf"/>
</dbReference>
<accession>A0A3M7EDK3</accession>
<evidence type="ECO:0000313" key="1">
    <source>
        <dbReference type="EMBL" id="RMY74467.1"/>
    </source>
</evidence>
<comment type="caution">
    <text evidence="1">The sequence shown here is derived from an EMBL/GenBank/DDBJ whole genome shotgun (WGS) entry which is preliminary data.</text>
</comment>
<dbReference type="AlphaFoldDB" id="A0A3M7EDK3"/>
<dbReference type="EMBL" id="QWIQ01000876">
    <property type="protein sequence ID" value="RMY74467.1"/>
    <property type="molecule type" value="Genomic_DNA"/>
</dbReference>